<dbReference type="PANTHER" id="PTHR10183:SF381">
    <property type="entry name" value="CALPAIN-6"/>
    <property type="match status" value="1"/>
</dbReference>
<dbReference type="InterPro" id="IPR000169">
    <property type="entry name" value="Pept_cys_AS"/>
</dbReference>
<dbReference type="Pfam" id="PF00648">
    <property type="entry name" value="Peptidase_C2"/>
    <property type="match status" value="1"/>
</dbReference>
<dbReference type="InterPro" id="IPR001300">
    <property type="entry name" value="Peptidase_C2_calpain_cat"/>
</dbReference>
<dbReference type="PROSITE" id="PS00139">
    <property type="entry name" value="THIOL_PROTEASE_CYS"/>
    <property type="match status" value="1"/>
</dbReference>
<reference evidence="7" key="1">
    <citation type="journal article" date="2021" name="Cell">
        <title>Tracing the genetic footprints of vertebrate landing in non-teleost ray-finned fishes.</title>
        <authorList>
            <person name="Bi X."/>
            <person name="Wang K."/>
            <person name="Yang L."/>
            <person name="Pan H."/>
            <person name="Jiang H."/>
            <person name="Wei Q."/>
            <person name="Fang M."/>
            <person name="Yu H."/>
            <person name="Zhu C."/>
            <person name="Cai Y."/>
            <person name="He Y."/>
            <person name="Gan X."/>
            <person name="Zeng H."/>
            <person name="Yu D."/>
            <person name="Zhu Y."/>
            <person name="Jiang H."/>
            <person name="Qiu Q."/>
            <person name="Yang H."/>
            <person name="Zhang Y.E."/>
            <person name="Wang W."/>
            <person name="Zhu M."/>
            <person name="He S."/>
            <person name="Zhang G."/>
        </authorList>
    </citation>
    <scope>NUCLEOTIDE SEQUENCE</scope>
    <source>
        <strain evidence="7">Pddl_001</strain>
    </source>
</reference>
<gene>
    <name evidence="7" type="primary">Capn5_2</name>
    <name evidence="7" type="ORF">GTO93_0001174</name>
</gene>
<feature type="non-terminal residue" evidence="7">
    <location>
        <position position="108"/>
    </location>
</feature>
<organism evidence="7 8">
    <name type="scientific">Polyodon spathula</name>
    <name type="common">North American paddlefish</name>
    <name type="synonym">Squalus spathula</name>
    <dbReference type="NCBI Taxonomy" id="7913"/>
    <lineage>
        <taxon>Eukaryota</taxon>
        <taxon>Metazoa</taxon>
        <taxon>Chordata</taxon>
        <taxon>Craniata</taxon>
        <taxon>Vertebrata</taxon>
        <taxon>Euteleostomi</taxon>
        <taxon>Actinopterygii</taxon>
        <taxon>Chondrostei</taxon>
        <taxon>Acipenseriformes</taxon>
        <taxon>Polyodontidae</taxon>
        <taxon>Polyodon</taxon>
    </lineage>
</organism>
<name>A0ABS2YJX0_POLSP</name>
<keyword evidence="2" id="KW-0645">Protease</keyword>
<evidence type="ECO:0000256" key="5">
    <source>
        <dbReference type="PROSITE-ProRule" id="PRU00239"/>
    </source>
</evidence>
<comment type="caution">
    <text evidence="5">Lacks conserved residue(s) required for the propagation of feature annotation.</text>
</comment>
<keyword evidence="3" id="KW-0378">Hydrolase</keyword>
<evidence type="ECO:0000313" key="7">
    <source>
        <dbReference type="EMBL" id="MBN3286601.1"/>
    </source>
</evidence>
<dbReference type="SUPFAM" id="SSF54001">
    <property type="entry name" value="Cysteine proteinases"/>
    <property type="match status" value="1"/>
</dbReference>
<protein>
    <submittedName>
        <fullName evidence="7">CAN5 protein</fullName>
    </submittedName>
</protein>
<dbReference type="InterPro" id="IPR038765">
    <property type="entry name" value="Papain-like_cys_pep_sf"/>
</dbReference>
<evidence type="ECO:0000256" key="1">
    <source>
        <dbReference type="ARBA" id="ARBA00007623"/>
    </source>
</evidence>
<dbReference type="PANTHER" id="PTHR10183">
    <property type="entry name" value="CALPAIN"/>
    <property type="match status" value="1"/>
</dbReference>
<comment type="similarity">
    <text evidence="1">Belongs to the peptidase C2 family.</text>
</comment>
<sequence length="108" mass="12438">MSSSAEPYKNQRYWELKQQCKERKQLFEDPEFPATSESLFYKNSPPGIVEWKRPKEISDNPLLFVEGISSQDLNQGSLGNCWFVAACSCLALKEDLWRKVGSPLTMFI</sequence>
<dbReference type="Proteomes" id="UP001166093">
    <property type="component" value="Unassembled WGS sequence"/>
</dbReference>
<proteinExistence type="inferred from homology"/>
<comment type="caution">
    <text evidence="7">The sequence shown here is derived from an EMBL/GenBank/DDBJ whole genome shotgun (WGS) entry which is preliminary data.</text>
</comment>
<dbReference type="PRINTS" id="PR00704">
    <property type="entry name" value="CALPAIN"/>
</dbReference>
<keyword evidence="4" id="KW-0788">Thiol protease</keyword>
<feature type="non-terminal residue" evidence="7">
    <location>
        <position position="1"/>
    </location>
</feature>
<evidence type="ECO:0000259" key="6">
    <source>
        <dbReference type="PROSITE" id="PS50203"/>
    </source>
</evidence>
<accession>A0ABS2YJX0</accession>
<feature type="domain" description="Calpain catalytic" evidence="6">
    <location>
        <begin position="26"/>
        <end position="100"/>
    </location>
</feature>
<keyword evidence="8" id="KW-1185">Reference proteome</keyword>
<dbReference type="PROSITE" id="PS50203">
    <property type="entry name" value="CALPAIN_CAT"/>
    <property type="match status" value="1"/>
</dbReference>
<evidence type="ECO:0000256" key="2">
    <source>
        <dbReference type="ARBA" id="ARBA00022670"/>
    </source>
</evidence>
<evidence type="ECO:0000256" key="4">
    <source>
        <dbReference type="ARBA" id="ARBA00022807"/>
    </source>
</evidence>
<dbReference type="EMBL" id="JAAWVQ010159262">
    <property type="protein sequence ID" value="MBN3286601.1"/>
    <property type="molecule type" value="Genomic_DNA"/>
</dbReference>
<dbReference type="InterPro" id="IPR022684">
    <property type="entry name" value="Calpain_cysteine_protease"/>
</dbReference>
<evidence type="ECO:0000256" key="3">
    <source>
        <dbReference type="ARBA" id="ARBA00022801"/>
    </source>
</evidence>
<evidence type="ECO:0000313" key="8">
    <source>
        <dbReference type="Proteomes" id="UP001166093"/>
    </source>
</evidence>